<comment type="caution">
    <text evidence="4">The sequence shown here is derived from an EMBL/GenBank/DDBJ whole genome shotgun (WGS) entry which is preliminary data.</text>
</comment>
<organism evidence="4 5">
    <name type="scientific">Polyangium mundeleinium</name>
    <dbReference type="NCBI Taxonomy" id="2995306"/>
    <lineage>
        <taxon>Bacteria</taxon>
        <taxon>Pseudomonadati</taxon>
        <taxon>Myxococcota</taxon>
        <taxon>Polyangia</taxon>
        <taxon>Polyangiales</taxon>
        <taxon>Polyangiaceae</taxon>
        <taxon>Polyangium</taxon>
    </lineage>
</organism>
<proteinExistence type="predicted"/>
<protein>
    <recommendedName>
        <fullName evidence="6">Copper type II ascorbate-dependent monooxygenase C-terminal domain-containing protein</fullName>
    </recommendedName>
</protein>
<dbReference type="Proteomes" id="UP001221411">
    <property type="component" value="Unassembled WGS sequence"/>
</dbReference>
<dbReference type="EMBL" id="JAQNDO010000001">
    <property type="protein sequence ID" value="MDC0749564.1"/>
    <property type="molecule type" value="Genomic_DNA"/>
</dbReference>
<gene>
    <name evidence="4" type="ORF">POL67_50000</name>
</gene>
<keyword evidence="5" id="KW-1185">Reference proteome</keyword>
<keyword evidence="1" id="KW-1015">Disulfide bond</keyword>
<dbReference type="PROSITE" id="PS51257">
    <property type="entry name" value="PROKAR_LIPOPROTEIN"/>
    <property type="match status" value="1"/>
</dbReference>
<evidence type="ECO:0000313" key="5">
    <source>
        <dbReference type="Proteomes" id="UP001221411"/>
    </source>
</evidence>
<dbReference type="InterPro" id="IPR008977">
    <property type="entry name" value="PHM/PNGase_F_dom_sf"/>
</dbReference>
<dbReference type="Gene3D" id="2.60.120.230">
    <property type="match status" value="1"/>
</dbReference>
<feature type="chain" id="PRO_5046822356" description="Copper type II ascorbate-dependent monooxygenase C-terminal domain-containing protein" evidence="3">
    <location>
        <begin position="22"/>
        <end position="360"/>
    </location>
</feature>
<sequence>MSAFRSLVLLALATPLFFACSSEPNPPPTPEADPAHIDPPPQGQGFQIETNLFEVPAGVEKQDCYFFKVRDLAAANGLDPESPVYVNRVQIAQKDGSHHMNVFRVRTIVGLDPANGAIQEGKDNVGECFKSANWADWPLVANSQIDGKLDWTFPEGVANEFMPDEWLMLQTHYVNAATQGTPSGEGKVNVNFWTIPKEKVKAQLGTLFATKQSIRVCASNPTPSFDGSCQFNSDKPVHIIGANGHFHSRGKKFDMFQWDGVSVEQPPMDQRFYSSQAWDEPPMLTSPELDREVPAGGGVFYTCSYQWQMPEASVGCDGLNALDKQGANDCCYTFGPIVEANEHCNIFVYYYPKADDINCF</sequence>
<reference evidence="4 5" key="1">
    <citation type="submission" date="2022-11" db="EMBL/GenBank/DDBJ databases">
        <title>Minimal conservation of predation-associated metabolite biosynthetic gene clusters underscores biosynthetic potential of Myxococcota including descriptions for ten novel species: Archangium lansinium sp. nov., Myxococcus landrumus sp. nov., Nannocystis bai.</title>
        <authorList>
            <person name="Ahearne A."/>
            <person name="Stevens C."/>
            <person name="Dowd S."/>
        </authorList>
    </citation>
    <scope>NUCLEOTIDE SEQUENCE [LARGE SCALE GENOMIC DNA]</scope>
    <source>
        <strain evidence="4 5">RJM3</strain>
    </source>
</reference>
<dbReference type="RefSeq" id="WP_271929551.1">
    <property type="nucleotide sequence ID" value="NZ_JAQNDO010000001.1"/>
</dbReference>
<accession>A0ABT5F7I5</accession>
<feature type="region of interest" description="Disordered" evidence="2">
    <location>
        <begin position="22"/>
        <end position="43"/>
    </location>
</feature>
<dbReference type="SUPFAM" id="SSF49742">
    <property type="entry name" value="PHM/PNGase F"/>
    <property type="match status" value="1"/>
</dbReference>
<name>A0ABT5F7I5_9BACT</name>
<feature type="signal peptide" evidence="3">
    <location>
        <begin position="1"/>
        <end position="21"/>
    </location>
</feature>
<evidence type="ECO:0000256" key="3">
    <source>
        <dbReference type="SAM" id="SignalP"/>
    </source>
</evidence>
<feature type="compositionally biased region" description="Pro residues" evidence="2">
    <location>
        <begin position="24"/>
        <end position="42"/>
    </location>
</feature>
<evidence type="ECO:0000256" key="2">
    <source>
        <dbReference type="SAM" id="MobiDB-lite"/>
    </source>
</evidence>
<dbReference type="InterPro" id="IPR014784">
    <property type="entry name" value="Cu2_ascorb_mOase-like_C"/>
</dbReference>
<evidence type="ECO:0000256" key="1">
    <source>
        <dbReference type="ARBA" id="ARBA00023157"/>
    </source>
</evidence>
<keyword evidence="3" id="KW-0732">Signal</keyword>
<evidence type="ECO:0000313" key="4">
    <source>
        <dbReference type="EMBL" id="MDC0749564.1"/>
    </source>
</evidence>
<evidence type="ECO:0008006" key="6">
    <source>
        <dbReference type="Google" id="ProtNLM"/>
    </source>
</evidence>